<dbReference type="InterPro" id="IPR011059">
    <property type="entry name" value="Metal-dep_hydrolase_composite"/>
</dbReference>
<dbReference type="HAMAP" id="MF_01281">
    <property type="entry name" value="MTA_SAH_deamin"/>
    <property type="match status" value="1"/>
</dbReference>
<dbReference type="InterPro" id="IPR006680">
    <property type="entry name" value="Amidohydro-rel"/>
</dbReference>
<evidence type="ECO:0000256" key="3">
    <source>
        <dbReference type="ARBA" id="ARBA00022833"/>
    </source>
</evidence>
<evidence type="ECO:0000259" key="5">
    <source>
        <dbReference type="Pfam" id="PF01979"/>
    </source>
</evidence>
<evidence type="ECO:0000256" key="2">
    <source>
        <dbReference type="ARBA" id="ARBA00022801"/>
    </source>
</evidence>
<evidence type="ECO:0000256" key="1">
    <source>
        <dbReference type="ARBA" id="ARBA00022723"/>
    </source>
</evidence>
<dbReference type="SUPFAM" id="SSF51338">
    <property type="entry name" value="Composite domain of metallo-dependent hydrolases"/>
    <property type="match status" value="1"/>
</dbReference>
<reference evidence="6 7" key="1">
    <citation type="submission" date="2014-08" db="EMBL/GenBank/DDBJ databases">
        <title>Porphyromonas crevioricanis strain:COT-253_OH1447 Genome sequencing.</title>
        <authorList>
            <person name="Wallis C."/>
            <person name="Deusch O."/>
            <person name="O'Flynn C."/>
            <person name="Davis I."/>
            <person name="Jospin G."/>
            <person name="Darling A.E."/>
            <person name="Coil D.A."/>
            <person name="Alexiev A."/>
            <person name="Horsfall A."/>
            <person name="Kirkwood N."/>
            <person name="Harris S."/>
            <person name="Eisen J.A."/>
        </authorList>
    </citation>
    <scope>NUCLEOTIDE SEQUENCE [LARGE SCALE GENOMIC DNA]</scope>
    <source>
        <strain evidence="7">COT-253 OH1447</strain>
    </source>
</reference>
<feature type="binding site" evidence="4">
    <location>
        <position position="62"/>
    </location>
    <ligand>
        <name>Zn(2+)</name>
        <dbReference type="ChEBI" id="CHEBI:29105"/>
    </ligand>
</feature>
<dbReference type="Proteomes" id="UP000030136">
    <property type="component" value="Unassembled WGS sequence"/>
</dbReference>
<keyword evidence="2 4" id="KW-0378">Hydrolase</keyword>
<gene>
    <name evidence="4" type="primary">mtaD</name>
    <name evidence="6" type="ORF">HQ38_04715</name>
</gene>
<dbReference type="InterPro" id="IPR050287">
    <property type="entry name" value="MTA/SAH_deaminase"/>
</dbReference>
<dbReference type="EC" id="3.5.4.28" evidence="4"/>
<organism evidence="6 7">
    <name type="scientific">Porphyromonas crevioricanis</name>
    <dbReference type="NCBI Taxonomy" id="393921"/>
    <lineage>
        <taxon>Bacteria</taxon>
        <taxon>Pseudomonadati</taxon>
        <taxon>Bacteroidota</taxon>
        <taxon>Bacteroidia</taxon>
        <taxon>Bacteroidales</taxon>
        <taxon>Porphyromonadaceae</taxon>
        <taxon>Porphyromonas</taxon>
    </lineage>
</organism>
<feature type="binding site" evidence="4">
    <location>
        <position position="210"/>
    </location>
    <ligand>
        <name>substrate</name>
    </ligand>
</feature>
<dbReference type="CDD" id="cd01298">
    <property type="entry name" value="ATZ_TRZ_like"/>
    <property type="match status" value="1"/>
</dbReference>
<comment type="cofactor">
    <cofactor evidence="4">
        <name>Zn(2+)</name>
        <dbReference type="ChEBI" id="CHEBI:29105"/>
    </cofactor>
    <text evidence="4">Binds 1 zinc ion per subunit.</text>
</comment>
<name>A0AB34PKG9_9PORP</name>
<dbReference type="GO" id="GO:0050270">
    <property type="term" value="F:S-adenosylhomocysteine deaminase activity"/>
    <property type="evidence" value="ECO:0007669"/>
    <property type="project" value="UniProtKB-UniRule"/>
</dbReference>
<comment type="catalytic activity">
    <reaction evidence="4">
        <text>S-adenosyl-L-homocysteine + H2O + H(+) = S-inosyl-L-homocysteine + NH4(+)</text>
        <dbReference type="Rhea" id="RHEA:20716"/>
        <dbReference type="ChEBI" id="CHEBI:15377"/>
        <dbReference type="ChEBI" id="CHEBI:15378"/>
        <dbReference type="ChEBI" id="CHEBI:28938"/>
        <dbReference type="ChEBI" id="CHEBI:57856"/>
        <dbReference type="ChEBI" id="CHEBI:57985"/>
        <dbReference type="EC" id="3.5.4.28"/>
    </reaction>
</comment>
<dbReference type="PANTHER" id="PTHR43794">
    <property type="entry name" value="AMINOHYDROLASE SSNA-RELATED"/>
    <property type="match status" value="1"/>
</dbReference>
<comment type="function">
    <text evidence="4">Catalyzes the deamination of 5-methylthioadenosine and S-adenosyl-L-homocysteine into 5-methylthioinosine and S-inosyl-L-homocysteine, respectively. Is also able to deaminate adenosine.</text>
</comment>
<comment type="caution">
    <text evidence="6">The sequence shown here is derived from an EMBL/GenBank/DDBJ whole genome shotgun (WGS) entry which is preliminary data.</text>
</comment>
<feature type="binding site" evidence="4">
    <location>
        <position position="89"/>
    </location>
    <ligand>
        <name>substrate</name>
    </ligand>
</feature>
<evidence type="ECO:0000256" key="4">
    <source>
        <dbReference type="HAMAP-Rule" id="MF_01281"/>
    </source>
</evidence>
<dbReference type="FunFam" id="3.20.20.140:FF:000014">
    <property type="entry name" value="5-methylthioadenosine/S-adenosylhomocysteine deaminase"/>
    <property type="match status" value="1"/>
</dbReference>
<dbReference type="Pfam" id="PF01979">
    <property type="entry name" value="Amidohydro_1"/>
    <property type="match status" value="1"/>
</dbReference>
<evidence type="ECO:0000313" key="7">
    <source>
        <dbReference type="Proteomes" id="UP000030136"/>
    </source>
</evidence>
<dbReference type="RefSeq" id="WP_036889827.1">
    <property type="nucleotide sequence ID" value="NZ_JQJC01000012.1"/>
</dbReference>
<comment type="similarity">
    <text evidence="4">Belongs to the metallo-dependent hydrolases superfamily. MTA/SAH deaminase family.</text>
</comment>
<keyword evidence="1 4" id="KW-0479">Metal-binding</keyword>
<accession>A0AB34PKG9</accession>
<proteinExistence type="inferred from homology"/>
<dbReference type="Gene3D" id="3.20.20.140">
    <property type="entry name" value="Metal-dependent hydrolases"/>
    <property type="match status" value="1"/>
</dbReference>
<dbReference type="PANTHER" id="PTHR43794:SF11">
    <property type="entry name" value="AMIDOHYDROLASE-RELATED DOMAIN-CONTAINING PROTEIN"/>
    <property type="match status" value="1"/>
</dbReference>
<feature type="binding site" evidence="4">
    <location>
        <position position="296"/>
    </location>
    <ligand>
        <name>Zn(2+)</name>
        <dbReference type="ChEBI" id="CHEBI:29105"/>
    </ligand>
</feature>
<dbReference type="GO" id="GO:0046872">
    <property type="term" value="F:metal ion binding"/>
    <property type="evidence" value="ECO:0007669"/>
    <property type="project" value="UniProtKB-KW"/>
</dbReference>
<feature type="binding site" evidence="4">
    <location>
        <position position="60"/>
    </location>
    <ligand>
        <name>Zn(2+)</name>
        <dbReference type="ChEBI" id="CHEBI:29105"/>
    </ligand>
</feature>
<protein>
    <recommendedName>
        <fullName evidence="4">5-methylthioadenosine/S-adenosylhomocysteine deaminase</fullName>
        <shortName evidence="4">MTA/SAH deaminase</shortName>
        <ecNumber evidence="4">3.5.4.28</ecNumber>
        <ecNumber evidence="4">3.5.4.31</ecNumber>
    </recommendedName>
</protein>
<dbReference type="InterPro" id="IPR023512">
    <property type="entry name" value="Deaminase_MtaD/DadD"/>
</dbReference>
<comment type="catalytic activity">
    <reaction evidence="4">
        <text>S-methyl-5'-thioadenosine + H2O + H(+) = S-methyl-5'-thioinosine + NH4(+)</text>
        <dbReference type="Rhea" id="RHEA:25025"/>
        <dbReference type="ChEBI" id="CHEBI:15377"/>
        <dbReference type="ChEBI" id="CHEBI:15378"/>
        <dbReference type="ChEBI" id="CHEBI:17509"/>
        <dbReference type="ChEBI" id="CHEBI:28938"/>
        <dbReference type="ChEBI" id="CHEBI:48595"/>
        <dbReference type="EC" id="3.5.4.31"/>
    </reaction>
</comment>
<feature type="binding site" evidence="4">
    <location>
        <position position="296"/>
    </location>
    <ligand>
        <name>substrate</name>
    </ligand>
</feature>
<keyword evidence="3 4" id="KW-0862">Zinc</keyword>
<feature type="binding site" evidence="4">
    <location>
        <position position="207"/>
    </location>
    <ligand>
        <name>Zn(2+)</name>
        <dbReference type="ChEBI" id="CHEBI:29105"/>
    </ligand>
</feature>
<comment type="caution">
    <text evidence="4">Lacks conserved residue(s) required for the propagation of feature annotation.</text>
</comment>
<feature type="binding site" evidence="4">
    <location>
        <position position="180"/>
    </location>
    <ligand>
        <name>substrate</name>
    </ligand>
</feature>
<dbReference type="GO" id="GO:0090614">
    <property type="term" value="F:5'-methylthioadenosine deaminase activity"/>
    <property type="evidence" value="ECO:0007669"/>
    <property type="project" value="UniProtKB-UniRule"/>
</dbReference>
<dbReference type="SUPFAM" id="SSF51556">
    <property type="entry name" value="Metallo-dependent hydrolases"/>
    <property type="match status" value="1"/>
</dbReference>
<dbReference type="AlphaFoldDB" id="A0AB34PKG9"/>
<sequence>MKEQANKILIQGAILNGQATDLLIEGNRISRIAPKIEPGVDMRLIDGSHKAIVPGMYNCHTHSAMTYFRGYGDDLNLMDWLEGYIWPVEAHLTPEDVYWGSKLACLEMIRSGTAAFLDMYTFPLSTAQAVEDMGLRAVLSYTLFDRDDPERAALDREQSYVYLEKFKAFSDRITFSIGPHAIYTVSGPQLQFCHRFAEENDVLIHLHLSETEGECRDAMEKYGLSPVRYLHKLGVLSPHLVLAHAVWVDEEEMDLLAKYGCKVVHNPASNLKLASGYQFRYEEMRRRGILIGLGTDGTSSSNNLDMYRAMHLAALMGKAWRKDPTAVSARDIYRTATADGAAIMGIDAGVIAEGKLADLCLVDLKKPEMVPCHNLVSNLVYSASGSAVVDTTIVDGRILMLHGKIEGEDEIIDKAAEVAYKLIAKARQAK</sequence>
<dbReference type="Gene3D" id="2.30.40.10">
    <property type="entry name" value="Urease, subunit C, domain 1"/>
    <property type="match status" value="1"/>
</dbReference>
<dbReference type="EC" id="3.5.4.31" evidence="4"/>
<evidence type="ECO:0000313" key="6">
    <source>
        <dbReference type="EMBL" id="KGN95083.1"/>
    </source>
</evidence>
<dbReference type="InterPro" id="IPR032466">
    <property type="entry name" value="Metal_Hydrolase"/>
</dbReference>
<feature type="binding site" evidence="4">
    <location>
        <position position="151"/>
    </location>
    <ligand>
        <name>substrate</name>
    </ligand>
</feature>
<feature type="domain" description="Amidohydrolase-related" evidence="5">
    <location>
        <begin position="52"/>
        <end position="398"/>
    </location>
</feature>
<dbReference type="EMBL" id="JQJC01000012">
    <property type="protein sequence ID" value="KGN95083.1"/>
    <property type="molecule type" value="Genomic_DNA"/>
</dbReference>